<dbReference type="RefSeq" id="WP_346749788.1">
    <property type="nucleotide sequence ID" value="NZ_JAUJEA010000001.1"/>
</dbReference>
<feature type="compositionally biased region" description="Basic and acidic residues" evidence="1">
    <location>
        <begin position="1"/>
        <end position="27"/>
    </location>
</feature>
<dbReference type="EMBL" id="JAUJEA010000001">
    <property type="protein sequence ID" value="MDN5199756.1"/>
    <property type="molecule type" value="Genomic_DNA"/>
</dbReference>
<organism evidence="2 3">
    <name type="scientific">Splendidivirga corallicola</name>
    <dbReference type="NCBI Taxonomy" id="3051826"/>
    <lineage>
        <taxon>Bacteria</taxon>
        <taxon>Pseudomonadati</taxon>
        <taxon>Bacteroidota</taxon>
        <taxon>Cytophagia</taxon>
        <taxon>Cytophagales</taxon>
        <taxon>Splendidivirgaceae</taxon>
        <taxon>Splendidivirga</taxon>
    </lineage>
</organism>
<gene>
    <name evidence="2" type="ORF">QQ008_00240</name>
</gene>
<evidence type="ECO:0000256" key="1">
    <source>
        <dbReference type="SAM" id="MobiDB-lite"/>
    </source>
</evidence>
<sequence>MELIEHSEKEPKEKSGENKKETDKFAQEHNLNGLLTESKALIRAARNVLWSGPGLENSTPPPERS</sequence>
<evidence type="ECO:0000313" key="2">
    <source>
        <dbReference type="EMBL" id="MDN5199756.1"/>
    </source>
</evidence>
<protein>
    <submittedName>
        <fullName evidence="2">Uncharacterized protein</fullName>
    </submittedName>
</protein>
<feature type="region of interest" description="Disordered" evidence="1">
    <location>
        <begin position="1"/>
        <end position="32"/>
    </location>
</feature>
<keyword evidence="3" id="KW-1185">Reference proteome</keyword>
<comment type="caution">
    <text evidence="2">The sequence shown here is derived from an EMBL/GenBank/DDBJ whole genome shotgun (WGS) entry which is preliminary data.</text>
</comment>
<dbReference type="Proteomes" id="UP001172082">
    <property type="component" value="Unassembled WGS sequence"/>
</dbReference>
<name>A0ABT8KGD0_9BACT</name>
<proteinExistence type="predicted"/>
<reference evidence="2" key="1">
    <citation type="submission" date="2023-06" db="EMBL/GenBank/DDBJ databases">
        <title>Genomic of Parafulvivirga corallium.</title>
        <authorList>
            <person name="Wang G."/>
        </authorList>
    </citation>
    <scope>NUCLEOTIDE SEQUENCE</scope>
    <source>
        <strain evidence="2">BMA10</strain>
    </source>
</reference>
<accession>A0ABT8KGD0</accession>
<evidence type="ECO:0000313" key="3">
    <source>
        <dbReference type="Proteomes" id="UP001172082"/>
    </source>
</evidence>